<dbReference type="EMBL" id="GBRH01170685">
    <property type="protein sequence ID" value="JAE27211.1"/>
    <property type="molecule type" value="Transcribed_RNA"/>
</dbReference>
<organism evidence="1">
    <name type="scientific">Arundo donax</name>
    <name type="common">Giant reed</name>
    <name type="synonym">Donax arundinaceus</name>
    <dbReference type="NCBI Taxonomy" id="35708"/>
    <lineage>
        <taxon>Eukaryota</taxon>
        <taxon>Viridiplantae</taxon>
        <taxon>Streptophyta</taxon>
        <taxon>Embryophyta</taxon>
        <taxon>Tracheophyta</taxon>
        <taxon>Spermatophyta</taxon>
        <taxon>Magnoliopsida</taxon>
        <taxon>Liliopsida</taxon>
        <taxon>Poales</taxon>
        <taxon>Poaceae</taxon>
        <taxon>PACMAD clade</taxon>
        <taxon>Arundinoideae</taxon>
        <taxon>Arundineae</taxon>
        <taxon>Arundo</taxon>
    </lineage>
</organism>
<proteinExistence type="predicted"/>
<sequence length="33" mass="4123">MGSNKTHRGWQFSARRCTNVSRPYCWFRWTVFR</sequence>
<reference evidence="1" key="1">
    <citation type="submission" date="2014-09" db="EMBL/GenBank/DDBJ databases">
        <authorList>
            <person name="Magalhaes I.L.F."/>
            <person name="Oliveira U."/>
            <person name="Santos F.R."/>
            <person name="Vidigal T.H.D.A."/>
            <person name="Brescovit A.D."/>
            <person name="Santos A.J."/>
        </authorList>
    </citation>
    <scope>NUCLEOTIDE SEQUENCE</scope>
    <source>
        <tissue evidence="1">Shoot tissue taken approximately 20 cm above the soil surface</tissue>
    </source>
</reference>
<protein>
    <submittedName>
        <fullName evidence="1">Uncharacterized protein</fullName>
    </submittedName>
</protein>
<evidence type="ECO:0000313" key="1">
    <source>
        <dbReference type="EMBL" id="JAE27211.1"/>
    </source>
</evidence>
<reference evidence="1" key="2">
    <citation type="journal article" date="2015" name="Data Brief">
        <title>Shoot transcriptome of the giant reed, Arundo donax.</title>
        <authorList>
            <person name="Barrero R.A."/>
            <person name="Guerrero F.D."/>
            <person name="Moolhuijzen P."/>
            <person name="Goolsby J.A."/>
            <person name="Tidwell J."/>
            <person name="Bellgard S.E."/>
            <person name="Bellgard M.I."/>
        </authorList>
    </citation>
    <scope>NUCLEOTIDE SEQUENCE</scope>
    <source>
        <tissue evidence="1">Shoot tissue taken approximately 20 cm above the soil surface</tissue>
    </source>
</reference>
<dbReference type="AlphaFoldDB" id="A0A0A9GX83"/>
<name>A0A0A9GX83_ARUDO</name>
<accession>A0A0A9GX83</accession>